<organism evidence="2 3">
    <name type="scientific">Aureispira anguillae</name>
    <dbReference type="NCBI Taxonomy" id="2864201"/>
    <lineage>
        <taxon>Bacteria</taxon>
        <taxon>Pseudomonadati</taxon>
        <taxon>Bacteroidota</taxon>
        <taxon>Saprospiria</taxon>
        <taxon>Saprospirales</taxon>
        <taxon>Saprospiraceae</taxon>
        <taxon>Aureispira</taxon>
    </lineage>
</organism>
<dbReference type="NCBIfam" id="TIGR03725">
    <property type="entry name" value="T6A_YeaZ"/>
    <property type="match status" value="1"/>
</dbReference>
<evidence type="ECO:0000259" key="1">
    <source>
        <dbReference type="Pfam" id="PF00814"/>
    </source>
</evidence>
<dbReference type="Pfam" id="PF00814">
    <property type="entry name" value="TsaD"/>
    <property type="match status" value="1"/>
</dbReference>
<dbReference type="EMBL" id="AP026867">
    <property type="protein sequence ID" value="BDS09548.1"/>
    <property type="molecule type" value="Genomic_DNA"/>
</dbReference>
<reference evidence="2" key="1">
    <citation type="submission" date="2022-09" db="EMBL/GenBank/DDBJ databases">
        <title>Aureispira anguillicida sp. nov., isolated from Leptocephalus of Japanese eel Anguilla japonica.</title>
        <authorList>
            <person name="Yuasa K."/>
            <person name="Mekata T."/>
            <person name="Ikunari K."/>
        </authorList>
    </citation>
    <scope>NUCLEOTIDE SEQUENCE</scope>
    <source>
        <strain evidence="2">EL160426</strain>
    </source>
</reference>
<dbReference type="KEGG" id="aup:AsAng_0002490"/>
<dbReference type="GO" id="GO:0002949">
    <property type="term" value="P:tRNA threonylcarbamoyladenosine modification"/>
    <property type="evidence" value="ECO:0007669"/>
    <property type="project" value="InterPro"/>
</dbReference>
<dbReference type="Gene3D" id="3.30.420.40">
    <property type="match status" value="2"/>
</dbReference>
<evidence type="ECO:0000313" key="3">
    <source>
        <dbReference type="Proteomes" id="UP001060919"/>
    </source>
</evidence>
<dbReference type="CDD" id="cd24032">
    <property type="entry name" value="ASKHA_NBD_TsaB"/>
    <property type="match status" value="1"/>
</dbReference>
<name>A0A915Y9J8_9BACT</name>
<dbReference type="GO" id="GO:0005829">
    <property type="term" value="C:cytosol"/>
    <property type="evidence" value="ECO:0007669"/>
    <property type="project" value="TreeGrafter"/>
</dbReference>
<dbReference type="SUPFAM" id="SSF53067">
    <property type="entry name" value="Actin-like ATPase domain"/>
    <property type="match status" value="2"/>
</dbReference>
<evidence type="ECO:0000313" key="2">
    <source>
        <dbReference type="EMBL" id="BDS09548.1"/>
    </source>
</evidence>
<dbReference type="PANTHER" id="PTHR11735">
    <property type="entry name" value="TRNA N6-ADENOSINE THREONYLCARBAMOYLTRANSFERASE"/>
    <property type="match status" value="1"/>
</dbReference>
<gene>
    <name evidence="2" type="ORF">AsAng_0002490</name>
</gene>
<accession>A0A915Y9J8</accession>
<keyword evidence="3" id="KW-1185">Reference proteome</keyword>
<dbReference type="Proteomes" id="UP001060919">
    <property type="component" value="Chromosome"/>
</dbReference>
<dbReference type="InterPro" id="IPR000905">
    <property type="entry name" value="Gcp-like_dom"/>
</dbReference>
<protein>
    <submittedName>
        <fullName evidence="2">tRNA (Adenosine(37)-N6)-threonylcarbamoyltransferase complex dimerization subunit type 1 TsaB</fullName>
    </submittedName>
</protein>
<sequence length="232" mass="25658">MTTKILLIETTTRSCSVCLSKNGEPWIVRETKSQSGHAEKLTLFIQEVMDTASLRLEDLDAIAISQGPGSYTGLRIGVSTAKGLCYALDKPMIAVDTLQALAWGASKQFAKPNTAYVALMDARRMDAYVGIYGTEMEAIKSPYFCTLTPTSFDFLLEQEGFNQIVFVGDATAKYQGMVAPTNRLISSVDLPSAKYLANLAQLAYEQEQFVDVAYFEPFYLKKPNITKPKPKF</sequence>
<feature type="domain" description="Gcp-like" evidence="1">
    <location>
        <begin position="34"/>
        <end position="223"/>
    </location>
</feature>
<dbReference type="InterPro" id="IPR022496">
    <property type="entry name" value="T6A_TsaB"/>
</dbReference>
<dbReference type="RefSeq" id="WP_264790927.1">
    <property type="nucleotide sequence ID" value="NZ_AP026867.1"/>
</dbReference>
<proteinExistence type="predicted"/>
<dbReference type="PANTHER" id="PTHR11735:SF11">
    <property type="entry name" value="TRNA THREONYLCARBAMOYLADENOSINE BIOSYNTHESIS PROTEIN TSAB"/>
    <property type="match status" value="1"/>
</dbReference>
<dbReference type="AlphaFoldDB" id="A0A915Y9J8"/>
<dbReference type="InterPro" id="IPR043129">
    <property type="entry name" value="ATPase_NBD"/>
</dbReference>